<dbReference type="Gene3D" id="1.20.1090.10">
    <property type="entry name" value="Dehydroquinate synthase-like - alpha domain"/>
    <property type="match status" value="1"/>
</dbReference>
<evidence type="ECO:0000313" key="2">
    <source>
        <dbReference type="Proteomes" id="UP000766486"/>
    </source>
</evidence>
<name>A0ABY6UJ82_BIOOC</name>
<keyword evidence="2" id="KW-1185">Reference proteome</keyword>
<protein>
    <submittedName>
        <fullName evidence="1">Uncharacterized protein</fullName>
    </submittedName>
</protein>
<evidence type="ECO:0000313" key="1">
    <source>
        <dbReference type="EMBL" id="VUC31299.1"/>
    </source>
</evidence>
<gene>
    <name evidence="1" type="ORF">CLO192961_LOCUS300610</name>
</gene>
<sequence length="94" mass="10542">MRPIGARNFHLRMLDQVETLYSNKTNPMFDLLAAEGIKRLFTALTQIAQHTHDKPARHSAQYGAALKDMGTKESGIDADADLAMESAYWNPRPL</sequence>
<proteinExistence type="predicted"/>
<dbReference type="Proteomes" id="UP000766486">
    <property type="component" value="Unassembled WGS sequence"/>
</dbReference>
<reference evidence="1 2" key="1">
    <citation type="submission" date="2019-06" db="EMBL/GenBank/DDBJ databases">
        <authorList>
            <person name="Broberg M."/>
        </authorList>
    </citation>
    <scope>NUCLEOTIDE SEQUENCE [LARGE SCALE GENOMIC DNA]</scope>
</reference>
<dbReference type="EMBL" id="CABFNS010000830">
    <property type="protein sequence ID" value="VUC31299.1"/>
    <property type="molecule type" value="Genomic_DNA"/>
</dbReference>
<accession>A0ABY6UJ82</accession>
<comment type="caution">
    <text evidence="1">The sequence shown here is derived from an EMBL/GenBank/DDBJ whole genome shotgun (WGS) entry which is preliminary data.</text>
</comment>
<organism evidence="1 2">
    <name type="scientific">Bionectria ochroleuca</name>
    <name type="common">Gliocladium roseum</name>
    <dbReference type="NCBI Taxonomy" id="29856"/>
    <lineage>
        <taxon>Eukaryota</taxon>
        <taxon>Fungi</taxon>
        <taxon>Dikarya</taxon>
        <taxon>Ascomycota</taxon>
        <taxon>Pezizomycotina</taxon>
        <taxon>Sordariomycetes</taxon>
        <taxon>Hypocreomycetidae</taxon>
        <taxon>Hypocreales</taxon>
        <taxon>Bionectriaceae</taxon>
        <taxon>Clonostachys</taxon>
    </lineage>
</organism>
<dbReference type="SUPFAM" id="SSF56796">
    <property type="entry name" value="Dehydroquinate synthase-like"/>
    <property type="match status" value="1"/>
</dbReference>